<evidence type="ECO:0000313" key="3">
    <source>
        <dbReference type="Proteomes" id="UP000198341"/>
    </source>
</evidence>
<dbReference type="InterPro" id="IPR001214">
    <property type="entry name" value="SET_dom"/>
</dbReference>
<dbReference type="AlphaFoldDB" id="K8EDP0"/>
<dbReference type="PANTHER" id="PTHR13271">
    <property type="entry name" value="UNCHARACTERIZED PUTATIVE METHYLTRANSFERASE"/>
    <property type="match status" value="1"/>
</dbReference>
<dbReference type="PROSITE" id="PS50280">
    <property type="entry name" value="SET"/>
    <property type="match status" value="1"/>
</dbReference>
<organism evidence="2 3">
    <name type="scientific">Bathycoccus prasinos</name>
    <dbReference type="NCBI Taxonomy" id="41875"/>
    <lineage>
        <taxon>Eukaryota</taxon>
        <taxon>Viridiplantae</taxon>
        <taxon>Chlorophyta</taxon>
        <taxon>Mamiellophyceae</taxon>
        <taxon>Mamiellales</taxon>
        <taxon>Bathycoccaceae</taxon>
        <taxon>Bathycoccus</taxon>
    </lineage>
</organism>
<dbReference type="InterPro" id="IPR046341">
    <property type="entry name" value="SET_dom_sf"/>
</dbReference>
<dbReference type="CDD" id="cd10527">
    <property type="entry name" value="SET_LSMT"/>
    <property type="match status" value="1"/>
</dbReference>
<dbReference type="InterPro" id="IPR050600">
    <property type="entry name" value="SETD3_SETD6_MTase"/>
</dbReference>
<dbReference type="EMBL" id="FO082275">
    <property type="protein sequence ID" value="CCO16136.1"/>
    <property type="molecule type" value="Genomic_DNA"/>
</dbReference>
<dbReference type="OrthoDB" id="498498at2759"/>
<dbReference type="GeneID" id="19016299"/>
<dbReference type="eggNOG" id="ENOG502RRFG">
    <property type="taxonomic scope" value="Eukaryota"/>
</dbReference>
<proteinExistence type="predicted"/>
<evidence type="ECO:0000259" key="1">
    <source>
        <dbReference type="PROSITE" id="PS50280"/>
    </source>
</evidence>
<dbReference type="SUPFAM" id="SSF82199">
    <property type="entry name" value="SET domain"/>
    <property type="match status" value="1"/>
</dbReference>
<name>K8EDP0_9CHLO</name>
<dbReference type="Gene3D" id="3.90.1410.10">
    <property type="entry name" value="set domain protein methyltransferase, domain 1"/>
    <property type="match status" value="1"/>
</dbReference>
<dbReference type="GO" id="GO:0016279">
    <property type="term" value="F:protein-lysine N-methyltransferase activity"/>
    <property type="evidence" value="ECO:0007669"/>
    <property type="project" value="TreeGrafter"/>
</dbReference>
<dbReference type="PANTHER" id="PTHR13271:SF137">
    <property type="entry name" value="SET DOMAIN-CONTAINING PROTEIN"/>
    <property type="match status" value="1"/>
</dbReference>
<dbReference type="Proteomes" id="UP000198341">
    <property type="component" value="Chromosome 4"/>
</dbReference>
<keyword evidence="3" id="KW-1185">Reference proteome</keyword>
<reference evidence="2 3" key="1">
    <citation type="submission" date="2011-10" db="EMBL/GenBank/DDBJ databases">
        <authorList>
            <person name="Genoscope - CEA"/>
        </authorList>
    </citation>
    <scope>NUCLEOTIDE SEQUENCE [LARGE SCALE GENOMIC DNA]</scope>
    <source>
        <strain evidence="2 3">RCC 1105</strain>
    </source>
</reference>
<sequence>MSMMTTEQDAFEDAMKRFGIRSQIRLMTVGEKDEDEMRYGLFANGNVGWTEPGVLLEVPLDVCIVAPIGDDDDNGGVIATNKTAFDIVKVFEKRNAYLPTFTKKLVQAKTSERREMGLALWLLWAIRAETKGNDVWREYGQNWLPKDAHELPSMLLAREEEELSVCASFDPQLIEDAMQLKKKIKEMFVKFEIQFKSEEEIGVRDGVNVEDLYYAFSLIRSRAIAAKVGETPESRVDNTDVAVLAPCVDMANHAASKDVNALKKIGASDGGGMKGSLFRLVNGGTVDGGGGSVVLETRRAVKKDEEITISYGPRLDNKELMRAYGFCLEANKFDRLEIGQQRSNETTWALNATKMRSMCEEMEIVYRGVDEKTLNYVDAIVRSVSLDESDFRDDDASAATTTTEENVVNNNAKELENAFKIHALWSVRLNAILETLSETDLEDEMASLIETAEERNRKKQNDGATAFLPAVLRYKQNHIRFLAKGCEVLQSYIDWLDDEEEEEEEI</sequence>
<evidence type="ECO:0000313" key="2">
    <source>
        <dbReference type="EMBL" id="CCO16136.1"/>
    </source>
</evidence>
<dbReference type="RefSeq" id="XP_007513611.1">
    <property type="nucleotide sequence ID" value="XM_007513549.1"/>
</dbReference>
<dbReference type="KEGG" id="bpg:Bathy04g02740"/>
<feature type="domain" description="SET" evidence="1">
    <location>
        <begin position="103"/>
        <end position="312"/>
    </location>
</feature>
<accession>K8EDP0</accession>
<gene>
    <name evidence="2" type="ORF">Bathy04g02740</name>
</gene>
<protein>
    <recommendedName>
        <fullName evidence="1">SET domain-containing protein</fullName>
    </recommendedName>
</protein>